<feature type="compositionally biased region" description="Basic and acidic residues" evidence="1">
    <location>
        <begin position="91"/>
        <end position="101"/>
    </location>
</feature>
<dbReference type="VEuPathDB" id="FungiDB:ASPSYDRAFT_142325"/>
<reference evidence="4" key="1">
    <citation type="journal article" date="2017" name="Genome Biol.">
        <title>Comparative genomics reveals high biological diversity and specific adaptations in the industrially and medically important fungal genus Aspergillus.</title>
        <authorList>
            <person name="de Vries R.P."/>
            <person name="Riley R."/>
            <person name="Wiebenga A."/>
            <person name="Aguilar-Osorio G."/>
            <person name="Amillis S."/>
            <person name="Uchima C.A."/>
            <person name="Anderluh G."/>
            <person name="Asadollahi M."/>
            <person name="Askin M."/>
            <person name="Barry K."/>
            <person name="Battaglia E."/>
            <person name="Bayram O."/>
            <person name="Benocci T."/>
            <person name="Braus-Stromeyer S.A."/>
            <person name="Caldana C."/>
            <person name="Canovas D."/>
            <person name="Cerqueira G.C."/>
            <person name="Chen F."/>
            <person name="Chen W."/>
            <person name="Choi C."/>
            <person name="Clum A."/>
            <person name="Dos Santos R.A."/>
            <person name="Damasio A.R."/>
            <person name="Diallinas G."/>
            <person name="Emri T."/>
            <person name="Fekete E."/>
            <person name="Flipphi M."/>
            <person name="Freyberg S."/>
            <person name="Gallo A."/>
            <person name="Gournas C."/>
            <person name="Habgood R."/>
            <person name="Hainaut M."/>
            <person name="Harispe M.L."/>
            <person name="Henrissat B."/>
            <person name="Hilden K.S."/>
            <person name="Hope R."/>
            <person name="Hossain A."/>
            <person name="Karabika E."/>
            <person name="Karaffa L."/>
            <person name="Karanyi Z."/>
            <person name="Krasevec N."/>
            <person name="Kuo A."/>
            <person name="Kusch H."/>
            <person name="LaButti K."/>
            <person name="Lagendijk E.L."/>
            <person name="Lapidus A."/>
            <person name="Levasseur A."/>
            <person name="Lindquist E."/>
            <person name="Lipzen A."/>
            <person name="Logrieco A.F."/>
            <person name="MacCabe A."/>
            <person name="Maekelae M.R."/>
            <person name="Malavazi I."/>
            <person name="Melin P."/>
            <person name="Meyer V."/>
            <person name="Mielnichuk N."/>
            <person name="Miskei M."/>
            <person name="Molnar A.P."/>
            <person name="Mule G."/>
            <person name="Ngan C.Y."/>
            <person name="Orejas M."/>
            <person name="Orosz E."/>
            <person name="Ouedraogo J.P."/>
            <person name="Overkamp K.M."/>
            <person name="Park H.-S."/>
            <person name="Perrone G."/>
            <person name="Piumi F."/>
            <person name="Punt P.J."/>
            <person name="Ram A.F."/>
            <person name="Ramon A."/>
            <person name="Rauscher S."/>
            <person name="Record E."/>
            <person name="Riano-Pachon D.M."/>
            <person name="Robert V."/>
            <person name="Roehrig J."/>
            <person name="Ruller R."/>
            <person name="Salamov A."/>
            <person name="Salih N.S."/>
            <person name="Samson R.A."/>
            <person name="Sandor E."/>
            <person name="Sanguinetti M."/>
            <person name="Schuetze T."/>
            <person name="Sepcic K."/>
            <person name="Shelest E."/>
            <person name="Sherlock G."/>
            <person name="Sophianopoulou V."/>
            <person name="Squina F.M."/>
            <person name="Sun H."/>
            <person name="Susca A."/>
            <person name="Todd R.B."/>
            <person name="Tsang A."/>
            <person name="Unkles S.E."/>
            <person name="van de Wiele N."/>
            <person name="van Rossen-Uffink D."/>
            <person name="Oliveira J.V."/>
            <person name="Vesth T.C."/>
            <person name="Visser J."/>
            <person name="Yu J.-H."/>
            <person name="Zhou M."/>
            <person name="Andersen M.R."/>
            <person name="Archer D.B."/>
            <person name="Baker S.E."/>
            <person name="Benoit I."/>
            <person name="Brakhage A.A."/>
            <person name="Braus G.H."/>
            <person name="Fischer R."/>
            <person name="Frisvad J.C."/>
            <person name="Goldman G.H."/>
            <person name="Houbraken J."/>
            <person name="Oakley B."/>
            <person name="Pocsi I."/>
            <person name="Scazzocchio C."/>
            <person name="Seiboth B."/>
            <person name="vanKuyk P.A."/>
            <person name="Wortman J."/>
            <person name="Dyer P.S."/>
            <person name="Grigoriev I.V."/>
        </authorList>
    </citation>
    <scope>NUCLEOTIDE SEQUENCE [LARGE SCALE GENOMIC DNA]</scope>
    <source>
        <strain evidence="4">CBS 593.65</strain>
    </source>
</reference>
<protein>
    <submittedName>
        <fullName evidence="3">Uncharacterized protein</fullName>
    </submittedName>
</protein>
<accession>A0A1L9TVG0</accession>
<evidence type="ECO:0000313" key="3">
    <source>
        <dbReference type="EMBL" id="OJJ63419.1"/>
    </source>
</evidence>
<evidence type="ECO:0000256" key="2">
    <source>
        <dbReference type="SAM" id="SignalP"/>
    </source>
</evidence>
<evidence type="ECO:0000256" key="1">
    <source>
        <dbReference type="SAM" id="MobiDB-lite"/>
    </source>
</evidence>
<feature type="signal peptide" evidence="2">
    <location>
        <begin position="1"/>
        <end position="24"/>
    </location>
</feature>
<keyword evidence="2" id="KW-0732">Signal</keyword>
<dbReference type="RefSeq" id="XP_040707225.1">
    <property type="nucleotide sequence ID" value="XM_040841231.1"/>
</dbReference>
<gene>
    <name evidence="3" type="ORF">ASPSYDRAFT_142325</name>
</gene>
<name>A0A1L9TVG0_9EURO</name>
<evidence type="ECO:0000313" key="4">
    <source>
        <dbReference type="Proteomes" id="UP000184356"/>
    </source>
</evidence>
<feature type="compositionally biased region" description="Low complexity" evidence="1">
    <location>
        <begin position="36"/>
        <end position="45"/>
    </location>
</feature>
<dbReference type="GeneID" id="63757304"/>
<feature type="region of interest" description="Disordered" evidence="1">
    <location>
        <begin position="88"/>
        <end position="154"/>
    </location>
</feature>
<dbReference type="OrthoDB" id="4507994at2759"/>
<dbReference type="EMBL" id="KV878582">
    <property type="protein sequence ID" value="OJJ63419.1"/>
    <property type="molecule type" value="Genomic_DNA"/>
</dbReference>
<feature type="region of interest" description="Disordered" evidence="1">
    <location>
        <begin position="36"/>
        <end position="63"/>
    </location>
</feature>
<feature type="chain" id="PRO_5012702252" evidence="2">
    <location>
        <begin position="25"/>
        <end position="181"/>
    </location>
</feature>
<proteinExistence type="predicted"/>
<dbReference type="AlphaFoldDB" id="A0A1L9TVG0"/>
<dbReference type="Proteomes" id="UP000184356">
    <property type="component" value="Unassembled WGS sequence"/>
</dbReference>
<organism evidence="3 4">
    <name type="scientific">Aspergillus sydowii CBS 593.65</name>
    <dbReference type="NCBI Taxonomy" id="1036612"/>
    <lineage>
        <taxon>Eukaryota</taxon>
        <taxon>Fungi</taxon>
        <taxon>Dikarya</taxon>
        <taxon>Ascomycota</taxon>
        <taxon>Pezizomycotina</taxon>
        <taxon>Eurotiomycetes</taxon>
        <taxon>Eurotiomycetidae</taxon>
        <taxon>Eurotiales</taxon>
        <taxon>Aspergillaceae</taxon>
        <taxon>Aspergillus</taxon>
        <taxon>Aspergillus subgen. Nidulantes</taxon>
    </lineage>
</organism>
<sequence>MTPTASWPSLVLSFTLLFSPLATSIPLPVPAKDSNCNNLNPSSSPETGLQPRSPIPDPRLIPSQTDGVARILAGLGLEKLASLNKLDPEEDAWKQKQKQEQAQEQEQEQAEKAQDAIPIDDSQSDTPTSTESAKPMDNGKAKDPNTLNPATDTDGYLQSLFEKLKSKIREAFNSSDEITLH</sequence>
<keyword evidence="4" id="KW-1185">Reference proteome</keyword>